<protein>
    <recommendedName>
        <fullName evidence="3">Abi-like protein</fullName>
    </recommendedName>
</protein>
<evidence type="ECO:0000313" key="2">
    <source>
        <dbReference type="Proteomes" id="UP000680714"/>
    </source>
</evidence>
<dbReference type="RefSeq" id="WP_211548925.1">
    <property type="nucleotide sequence ID" value="NZ_JAGTUF010000010.1"/>
</dbReference>
<gene>
    <name evidence="1" type="ORF">KEC16_11315</name>
</gene>
<name>A0ABS5IDE6_9PROT</name>
<evidence type="ECO:0008006" key="3">
    <source>
        <dbReference type="Google" id="ProtNLM"/>
    </source>
</evidence>
<keyword evidence="2" id="KW-1185">Reference proteome</keyword>
<sequence>MNEAKQDANLALRLHRWNAQLCETLYVPSQMVEIGFRNHLHRVMSNRFSVCWPLLFNSSALRALPVGARDQVRKAAQKINGKPHTIDGIVANLTFGFWCRMLDDDYDSVLWRQGIHHSFPLLPPDMDRAGLRKHMMAIRDFRNRVAHHEPVFSKGPQRHFGMMIQAIAWMSPEAHDYIKLQAGDFYKVHAARPY</sequence>
<dbReference type="Proteomes" id="UP000680714">
    <property type="component" value="Unassembled WGS sequence"/>
</dbReference>
<evidence type="ECO:0000313" key="1">
    <source>
        <dbReference type="EMBL" id="MBR9972301.1"/>
    </source>
</evidence>
<comment type="caution">
    <text evidence="1">The sequence shown here is derived from an EMBL/GenBank/DDBJ whole genome shotgun (WGS) entry which is preliminary data.</text>
</comment>
<organism evidence="1 2">
    <name type="scientific">Magnetospirillum sulfuroxidans</name>
    <dbReference type="NCBI Taxonomy" id="611300"/>
    <lineage>
        <taxon>Bacteria</taxon>
        <taxon>Pseudomonadati</taxon>
        <taxon>Pseudomonadota</taxon>
        <taxon>Alphaproteobacteria</taxon>
        <taxon>Rhodospirillales</taxon>
        <taxon>Rhodospirillaceae</taxon>
        <taxon>Magnetospirillum</taxon>
    </lineage>
</organism>
<accession>A0ABS5IDE6</accession>
<dbReference type="EMBL" id="JAGTUF010000010">
    <property type="protein sequence ID" value="MBR9972301.1"/>
    <property type="molecule type" value="Genomic_DNA"/>
</dbReference>
<proteinExistence type="predicted"/>
<reference evidence="1 2" key="1">
    <citation type="submission" date="2021-04" db="EMBL/GenBank/DDBJ databases">
        <title>Magnetospirillum sulfuroxidans sp. nov., a facultative chemolithoautotrophic sulfur-oxidizing alphaproteobacterium isolated from freshwater sediment and proposals for Paramagetospirillum gen. nov., and Magnetospirillaceae fam. nov.</title>
        <authorList>
            <person name="Koziaeva V."/>
            <person name="Geelhoed J.S."/>
            <person name="Sorokin D.Y."/>
            <person name="Grouzdev D.S."/>
        </authorList>
    </citation>
    <scope>NUCLEOTIDE SEQUENCE [LARGE SCALE GENOMIC DNA]</scope>
    <source>
        <strain evidence="1 2">J10</strain>
    </source>
</reference>